<feature type="transmembrane region" description="Helical" evidence="1">
    <location>
        <begin position="6"/>
        <end position="22"/>
    </location>
</feature>
<name>A0A1I1Z0P1_9BACI</name>
<feature type="transmembrane region" description="Helical" evidence="1">
    <location>
        <begin position="68"/>
        <end position="84"/>
    </location>
</feature>
<evidence type="ECO:0000313" key="2">
    <source>
        <dbReference type="EMBL" id="SFE25289.1"/>
    </source>
</evidence>
<keyword evidence="1" id="KW-1133">Transmembrane helix</keyword>
<dbReference type="InterPro" id="IPR048147">
    <property type="entry name" value="CBO0543-like"/>
</dbReference>
<sequence length="159" mass="19033">MEIILWWIAFFIGIVLLWFSLRKLPFKEWILVYLLTSYFSIILGTIVVEENMLHYPEKVLDKHFESSILFEYLMLPAANIYFYYTTYQSKLPGMLIQSLIYSSLLTMIEVPLEKYTDLIEYHTWTWMYTFISLFLFFIFIRILMQLINKAGACAVSRGK</sequence>
<organism evidence="2 3">
    <name type="scientific">Lentibacillus persicus</name>
    <dbReference type="NCBI Taxonomy" id="640948"/>
    <lineage>
        <taxon>Bacteria</taxon>
        <taxon>Bacillati</taxon>
        <taxon>Bacillota</taxon>
        <taxon>Bacilli</taxon>
        <taxon>Bacillales</taxon>
        <taxon>Bacillaceae</taxon>
        <taxon>Lentibacillus</taxon>
    </lineage>
</organism>
<proteinExistence type="predicted"/>
<dbReference type="OrthoDB" id="1683460at2"/>
<evidence type="ECO:0000256" key="1">
    <source>
        <dbReference type="SAM" id="Phobius"/>
    </source>
</evidence>
<feature type="transmembrane region" description="Helical" evidence="1">
    <location>
        <begin position="91"/>
        <end position="112"/>
    </location>
</feature>
<accession>A0A1I1Z0P1</accession>
<keyword evidence="3" id="KW-1185">Reference proteome</keyword>
<dbReference type="STRING" id="640948.SAMN05216238_11158"/>
<dbReference type="EMBL" id="FOMR01000011">
    <property type="protein sequence ID" value="SFE25289.1"/>
    <property type="molecule type" value="Genomic_DNA"/>
</dbReference>
<feature type="transmembrane region" description="Helical" evidence="1">
    <location>
        <begin position="29"/>
        <end position="48"/>
    </location>
</feature>
<reference evidence="3" key="1">
    <citation type="submission" date="2016-10" db="EMBL/GenBank/DDBJ databases">
        <authorList>
            <person name="Varghese N."/>
            <person name="Submissions S."/>
        </authorList>
    </citation>
    <scope>NUCLEOTIDE SEQUENCE [LARGE SCALE GENOMIC DNA]</scope>
    <source>
        <strain evidence="3">DSM 22530</strain>
    </source>
</reference>
<feature type="transmembrane region" description="Helical" evidence="1">
    <location>
        <begin position="124"/>
        <end position="144"/>
    </location>
</feature>
<keyword evidence="1" id="KW-0472">Membrane</keyword>
<keyword evidence="1" id="KW-0812">Transmembrane</keyword>
<dbReference type="AlphaFoldDB" id="A0A1I1Z0P1"/>
<dbReference type="Proteomes" id="UP000199474">
    <property type="component" value="Unassembled WGS sequence"/>
</dbReference>
<evidence type="ECO:0000313" key="3">
    <source>
        <dbReference type="Proteomes" id="UP000199474"/>
    </source>
</evidence>
<gene>
    <name evidence="2" type="ORF">SAMN05216238_11158</name>
</gene>
<dbReference type="NCBIfam" id="NF041644">
    <property type="entry name" value="CBO0543_fam"/>
    <property type="match status" value="1"/>
</dbReference>
<protein>
    <submittedName>
        <fullName evidence="2">Uncharacterized protein</fullName>
    </submittedName>
</protein>
<dbReference type="RefSeq" id="WP_090086626.1">
    <property type="nucleotide sequence ID" value="NZ_FOMR01000011.1"/>
</dbReference>